<name>A0A165CSC0_EXIGL</name>
<organism evidence="1 2">
    <name type="scientific">Exidia glandulosa HHB12029</name>
    <dbReference type="NCBI Taxonomy" id="1314781"/>
    <lineage>
        <taxon>Eukaryota</taxon>
        <taxon>Fungi</taxon>
        <taxon>Dikarya</taxon>
        <taxon>Basidiomycota</taxon>
        <taxon>Agaricomycotina</taxon>
        <taxon>Agaricomycetes</taxon>
        <taxon>Auriculariales</taxon>
        <taxon>Exidiaceae</taxon>
        <taxon>Exidia</taxon>
    </lineage>
</organism>
<reference evidence="1 2" key="1">
    <citation type="journal article" date="2016" name="Mol. Biol. Evol.">
        <title>Comparative Genomics of Early-Diverging Mushroom-Forming Fungi Provides Insights into the Origins of Lignocellulose Decay Capabilities.</title>
        <authorList>
            <person name="Nagy L.G."/>
            <person name="Riley R."/>
            <person name="Tritt A."/>
            <person name="Adam C."/>
            <person name="Daum C."/>
            <person name="Floudas D."/>
            <person name="Sun H."/>
            <person name="Yadav J.S."/>
            <person name="Pangilinan J."/>
            <person name="Larsson K.H."/>
            <person name="Matsuura K."/>
            <person name="Barry K."/>
            <person name="Labutti K."/>
            <person name="Kuo R."/>
            <person name="Ohm R.A."/>
            <person name="Bhattacharya S.S."/>
            <person name="Shirouzu T."/>
            <person name="Yoshinaga Y."/>
            <person name="Martin F.M."/>
            <person name="Grigoriev I.V."/>
            <person name="Hibbett D.S."/>
        </authorList>
    </citation>
    <scope>NUCLEOTIDE SEQUENCE [LARGE SCALE GENOMIC DNA]</scope>
    <source>
        <strain evidence="1 2">HHB12029</strain>
    </source>
</reference>
<keyword evidence="2" id="KW-1185">Reference proteome</keyword>
<proteinExistence type="predicted"/>
<sequence>MPFFDATLTADALIGKLQAFDASCRRKHEEWPAATGIVTIVSLDPEMDDLHNLLLSPKFKERVDTGNWNEFLLRYQSISAAFTAANGPHKGSFISKVQSTFTKADADSIEFNKQLKAVLERILKLVEQILSAVSTHDEEERLHSVQTAREEVLHANTG</sequence>
<evidence type="ECO:0000313" key="2">
    <source>
        <dbReference type="Proteomes" id="UP000077266"/>
    </source>
</evidence>
<accession>A0A165CSC0</accession>
<dbReference type="Proteomes" id="UP000077266">
    <property type="component" value="Unassembled WGS sequence"/>
</dbReference>
<gene>
    <name evidence="1" type="ORF">EXIGLDRAFT_754639</name>
</gene>
<dbReference type="AlphaFoldDB" id="A0A165CSC0"/>
<dbReference type="EMBL" id="KV426293">
    <property type="protein sequence ID" value="KZV83017.1"/>
    <property type="molecule type" value="Genomic_DNA"/>
</dbReference>
<evidence type="ECO:0000313" key="1">
    <source>
        <dbReference type="EMBL" id="KZV83017.1"/>
    </source>
</evidence>
<protein>
    <submittedName>
        <fullName evidence="1">Uncharacterized protein</fullName>
    </submittedName>
</protein>
<dbReference type="InParanoid" id="A0A165CSC0"/>